<dbReference type="RefSeq" id="WP_066788429.1">
    <property type="nucleotide sequence ID" value="NZ_LWQS01000060.1"/>
</dbReference>
<dbReference type="OrthoDB" id="5949858at2"/>
<evidence type="ECO:0000313" key="3">
    <source>
        <dbReference type="Proteomes" id="UP000078287"/>
    </source>
</evidence>
<comment type="caution">
    <text evidence="2">The sequence shown here is derived from an EMBL/GenBank/DDBJ whole genome shotgun (WGS) entry which is preliminary data.</text>
</comment>
<dbReference type="Gene3D" id="1.10.10.10">
    <property type="entry name" value="Winged helix-like DNA-binding domain superfamily/Winged helix DNA-binding domain"/>
    <property type="match status" value="1"/>
</dbReference>
<dbReference type="InterPro" id="IPR036390">
    <property type="entry name" value="WH_DNA-bd_sf"/>
</dbReference>
<dbReference type="InterPro" id="IPR001845">
    <property type="entry name" value="HTH_ArsR_DNA-bd_dom"/>
</dbReference>
<dbReference type="STRING" id="1707952.A6A03_02520"/>
<organism evidence="2 3">
    <name type="scientific">Chloroflexus islandicus</name>
    <dbReference type="NCBI Taxonomy" id="1707952"/>
    <lineage>
        <taxon>Bacteria</taxon>
        <taxon>Bacillati</taxon>
        <taxon>Chloroflexota</taxon>
        <taxon>Chloroflexia</taxon>
        <taxon>Chloroflexales</taxon>
        <taxon>Chloroflexineae</taxon>
        <taxon>Chloroflexaceae</taxon>
        <taxon>Chloroflexus</taxon>
    </lineage>
</organism>
<dbReference type="InterPro" id="IPR011991">
    <property type="entry name" value="ArsR-like_HTH"/>
</dbReference>
<gene>
    <name evidence="2" type="ORF">A6A03_02520</name>
</gene>
<dbReference type="CDD" id="cd00090">
    <property type="entry name" value="HTH_ARSR"/>
    <property type="match status" value="1"/>
</dbReference>
<dbReference type="GO" id="GO:0003700">
    <property type="term" value="F:DNA-binding transcription factor activity"/>
    <property type="evidence" value="ECO:0007669"/>
    <property type="project" value="InterPro"/>
</dbReference>
<reference evidence="2 3" key="1">
    <citation type="submission" date="2016-04" db="EMBL/GenBank/DDBJ databases">
        <title>Chloroflexus islandicus sp. nov., a thermophilic filamentous anoxygenic phototrophic bacterium from geyser Strokkur (Iceland).</title>
        <authorList>
            <person name="Gaisin V.A."/>
            <person name="Kalashnikov A.M."/>
            <person name="Sukhacheva M.V."/>
            <person name="Grouzdev D.S."/>
            <person name="Ivanov T.M."/>
            <person name="Kuznetsov B."/>
            <person name="Gorlenko V.M."/>
        </authorList>
    </citation>
    <scope>NUCLEOTIDE SEQUENCE [LARGE SCALE GENOMIC DNA]</scope>
    <source>
        <strain evidence="3">isl-2</strain>
    </source>
</reference>
<name>A0A178MA20_9CHLR</name>
<dbReference type="Proteomes" id="UP000078287">
    <property type="component" value="Unassembled WGS sequence"/>
</dbReference>
<feature type="domain" description="HTH arsR-type" evidence="1">
    <location>
        <begin position="4"/>
        <end position="95"/>
    </location>
</feature>
<evidence type="ECO:0000313" key="2">
    <source>
        <dbReference type="EMBL" id="OAN45047.1"/>
    </source>
</evidence>
<dbReference type="InterPro" id="IPR036388">
    <property type="entry name" value="WH-like_DNA-bd_sf"/>
</dbReference>
<dbReference type="SMART" id="SM00418">
    <property type="entry name" value="HTH_ARSR"/>
    <property type="match status" value="1"/>
</dbReference>
<accession>A0A178MA20</accession>
<dbReference type="SUPFAM" id="SSF46785">
    <property type="entry name" value="Winged helix' DNA-binding domain"/>
    <property type="match status" value="1"/>
</dbReference>
<proteinExistence type="predicted"/>
<keyword evidence="3" id="KW-1185">Reference proteome</keyword>
<dbReference type="Gene3D" id="6.10.140.2180">
    <property type="match status" value="1"/>
</dbReference>
<protein>
    <submittedName>
        <fullName evidence="2">Transcriptional regulator</fullName>
    </submittedName>
</protein>
<evidence type="ECO:0000259" key="1">
    <source>
        <dbReference type="SMART" id="SM00418"/>
    </source>
</evidence>
<sequence>MILHKFDIINHPVRMRIFQTLYSGPYSINQLSRLLPDVPRPSLYRHIHKMLDAGIIKVAATRHVNGIEERFFLPVFGQVRLSEIHDEEGMKKLAEHVSIYGWVVAQDFARYLLERGEPNFDDISAHDFTFYATDEECRQLRNAIHQLLHAAEQQPPTEGRTLRRMFLLGYPLATLPHETPDHNNGGAG</sequence>
<dbReference type="Pfam" id="PF12840">
    <property type="entry name" value="HTH_20"/>
    <property type="match status" value="1"/>
</dbReference>
<dbReference type="EMBL" id="LWQS01000060">
    <property type="protein sequence ID" value="OAN45047.1"/>
    <property type="molecule type" value="Genomic_DNA"/>
</dbReference>
<dbReference type="AlphaFoldDB" id="A0A178MA20"/>